<dbReference type="Proteomes" id="UP000248795">
    <property type="component" value="Unassembled WGS sequence"/>
</dbReference>
<dbReference type="AlphaFoldDB" id="A0A2W2BK64"/>
<dbReference type="InterPro" id="IPR050483">
    <property type="entry name" value="CoA-transferase_III_domain"/>
</dbReference>
<dbReference type="InterPro" id="IPR003673">
    <property type="entry name" value="CoA-Trfase_fam_III"/>
</dbReference>
<dbReference type="EMBL" id="QKVK01000005">
    <property type="protein sequence ID" value="PZF76599.1"/>
    <property type="molecule type" value="Genomic_DNA"/>
</dbReference>
<accession>A0A2W2BK64</accession>
<reference evidence="3" key="1">
    <citation type="submission" date="2018-06" db="EMBL/GenBank/DDBJ databases">
        <title>Aestuariibacter litoralis strain KCTC 52945T.</title>
        <authorList>
            <person name="Li X."/>
            <person name="Salam N."/>
            <person name="Li J.-L."/>
            <person name="Chen Y.-M."/>
            <person name="Yang Z.-W."/>
            <person name="Zhang L.-Y."/>
            <person name="Han M.-X."/>
            <person name="Xiao M."/>
            <person name="Li W.-J."/>
        </authorList>
    </citation>
    <scope>NUCLEOTIDE SEQUENCE [LARGE SCALE GENOMIC DNA]</scope>
    <source>
        <strain evidence="3">KCTC 52945</strain>
    </source>
</reference>
<dbReference type="Pfam" id="PF02515">
    <property type="entry name" value="CoA_transf_3"/>
    <property type="match status" value="1"/>
</dbReference>
<evidence type="ECO:0000256" key="1">
    <source>
        <dbReference type="ARBA" id="ARBA00022679"/>
    </source>
</evidence>
<comment type="caution">
    <text evidence="2">The sequence shown here is derived from an EMBL/GenBank/DDBJ whole genome shotgun (WGS) entry which is preliminary data.</text>
</comment>
<protein>
    <submittedName>
        <fullName evidence="2">CoA transferase</fullName>
    </submittedName>
</protein>
<proteinExistence type="predicted"/>
<sequence length="407" mass="43832">MPGPLAGLRVLDLSRVLAGPWCTQILADFGAEVIKVEKPGEGDDTRGWGPPFITNPDGSKGDAAYFLSTNRGKWSVEIDMASAEGQKLIRDLAAKSDIVMENFKVGGLKKYGLDYESLKAVNPRLIYCSLTGFGQTGPYAQRAGYDFMIQGMGGIMSVTGQPDGMPGAEPMKIGVAFADIFTGLYCTIGIQAALFHRERTGEGQHIDVALLDSQVGVLANQALNYLVGGKAPTRLGNAHPNIVPYQTFATKDGHIIMAVANDRQFKEYVGILGLPHLAEDERFKLNRGRVINRAELIPLLVEPMKTRTTAEWVQAFESAAIPCGPINAIDQVFANEQVLARGLQIGLTRDDGVQVPGVANPIVFSGTPIQYDKAPPRLGDGTEKVLREELGLDADEIARLRKAGVIG</sequence>
<keyword evidence="1 2" id="KW-0808">Transferase</keyword>
<dbReference type="RefSeq" id="WP_111198836.1">
    <property type="nucleotide sequence ID" value="NZ_QKVK01000005.1"/>
</dbReference>
<dbReference type="InterPro" id="IPR044855">
    <property type="entry name" value="CoA-Trfase_III_dom3_sf"/>
</dbReference>
<dbReference type="PANTHER" id="PTHR48207">
    <property type="entry name" value="SUCCINATE--HYDROXYMETHYLGLUTARATE COA-TRANSFERASE"/>
    <property type="match status" value="1"/>
</dbReference>
<dbReference type="PANTHER" id="PTHR48207:SF3">
    <property type="entry name" value="SUCCINATE--HYDROXYMETHYLGLUTARATE COA-TRANSFERASE"/>
    <property type="match status" value="1"/>
</dbReference>
<dbReference type="Gene3D" id="3.40.50.10540">
    <property type="entry name" value="Crotonobetainyl-coa:carnitine coa-transferase, domain 1"/>
    <property type="match status" value="1"/>
</dbReference>
<dbReference type="SUPFAM" id="SSF89796">
    <property type="entry name" value="CoA-transferase family III (CaiB/BaiF)"/>
    <property type="match status" value="1"/>
</dbReference>
<keyword evidence="3" id="KW-1185">Reference proteome</keyword>
<dbReference type="Gene3D" id="3.30.1540.10">
    <property type="entry name" value="formyl-coa transferase, domain 3"/>
    <property type="match status" value="1"/>
</dbReference>
<dbReference type="InterPro" id="IPR023606">
    <property type="entry name" value="CoA-Trfase_III_dom_1_sf"/>
</dbReference>
<dbReference type="GO" id="GO:0008410">
    <property type="term" value="F:CoA-transferase activity"/>
    <property type="evidence" value="ECO:0007669"/>
    <property type="project" value="TreeGrafter"/>
</dbReference>
<evidence type="ECO:0000313" key="3">
    <source>
        <dbReference type="Proteomes" id="UP000248795"/>
    </source>
</evidence>
<organism evidence="2 3">
    <name type="scientific">Aestuariivirga litoralis</name>
    <dbReference type="NCBI Taxonomy" id="2650924"/>
    <lineage>
        <taxon>Bacteria</taxon>
        <taxon>Pseudomonadati</taxon>
        <taxon>Pseudomonadota</taxon>
        <taxon>Alphaproteobacteria</taxon>
        <taxon>Hyphomicrobiales</taxon>
        <taxon>Aestuariivirgaceae</taxon>
        <taxon>Aestuariivirga</taxon>
    </lineage>
</organism>
<gene>
    <name evidence="2" type="ORF">DK847_12420</name>
</gene>
<name>A0A2W2BK64_9HYPH</name>
<evidence type="ECO:0000313" key="2">
    <source>
        <dbReference type="EMBL" id="PZF76599.1"/>
    </source>
</evidence>